<dbReference type="EMBL" id="AP018694">
    <property type="protein sequence ID" value="BBE17816.1"/>
    <property type="molecule type" value="Genomic_DNA"/>
</dbReference>
<evidence type="ECO:0000313" key="4">
    <source>
        <dbReference type="Proteomes" id="UP001193389"/>
    </source>
</evidence>
<proteinExistence type="predicted"/>
<protein>
    <submittedName>
        <fullName evidence="3">Sulfur carrier protein adenylyltransferase ThiF</fullName>
    </submittedName>
</protein>
<keyword evidence="3" id="KW-0808">Transferase</keyword>
<evidence type="ECO:0000313" key="3">
    <source>
        <dbReference type="EMBL" id="BBE17816.1"/>
    </source>
</evidence>
<keyword evidence="1" id="KW-0812">Transmembrane</keyword>
<dbReference type="PANTHER" id="PTHR43267:SF1">
    <property type="entry name" value="TRNA THREONYLCARBAMOYLADENOSINE DEHYDRATASE"/>
    <property type="match status" value="1"/>
</dbReference>
<dbReference type="Gene3D" id="3.40.50.720">
    <property type="entry name" value="NAD(P)-binding Rossmann-like Domain"/>
    <property type="match status" value="1"/>
</dbReference>
<dbReference type="GO" id="GO:0061504">
    <property type="term" value="P:cyclic threonylcarbamoyladenosine biosynthetic process"/>
    <property type="evidence" value="ECO:0007669"/>
    <property type="project" value="TreeGrafter"/>
</dbReference>
<dbReference type="KEGG" id="anf:AQPE_1973"/>
<dbReference type="InterPro" id="IPR045886">
    <property type="entry name" value="ThiF/MoeB/HesA"/>
</dbReference>
<sequence>MYNRNYLYINGENQKRIKNLHILVGGCGLGSVIAECALRLGFENICIIDGDKVELSNLNRQNYIRTDIGKFKVESLKERLLQINQDARIEAITEFLTKENITGYLDKGFDVAINTIDFTSDIPFLFDEICCGANIPVLHPLNLGWGGGVIVIDQHSRKLTELQTDYRGFELCMAQHILKELMQIESVPDYLPSIIEEYTRIKKPGVSPPQLSVGSFLIASICTTLMYDLCLKKNVKTFPEIYFETV</sequence>
<dbReference type="GO" id="GO:0016779">
    <property type="term" value="F:nucleotidyltransferase activity"/>
    <property type="evidence" value="ECO:0007669"/>
    <property type="project" value="UniProtKB-KW"/>
</dbReference>
<reference evidence="3" key="1">
    <citation type="journal article" date="2020" name="Int. J. Syst. Evol. Microbiol.">
        <title>Aquipluma nitroreducens gen. nov. sp. nov., a novel facultatively anaerobic bacterium isolated from a freshwater lake.</title>
        <authorList>
            <person name="Watanabe M."/>
            <person name="Kojima H."/>
            <person name="Fukui M."/>
        </authorList>
    </citation>
    <scope>NUCLEOTIDE SEQUENCE</scope>
    <source>
        <strain evidence="3">MeG22</strain>
    </source>
</reference>
<name>A0A5K7S8F8_9BACT</name>
<keyword evidence="3" id="KW-0548">Nucleotidyltransferase</keyword>
<dbReference type="Proteomes" id="UP001193389">
    <property type="component" value="Chromosome"/>
</dbReference>
<dbReference type="AlphaFoldDB" id="A0A5K7S8F8"/>
<feature type="transmembrane region" description="Helical" evidence="1">
    <location>
        <begin position="20"/>
        <end position="42"/>
    </location>
</feature>
<gene>
    <name evidence="3" type="ORF">AQPE_1973</name>
</gene>
<keyword evidence="1" id="KW-0472">Membrane</keyword>
<evidence type="ECO:0000259" key="2">
    <source>
        <dbReference type="Pfam" id="PF00899"/>
    </source>
</evidence>
<dbReference type="GO" id="GO:0061503">
    <property type="term" value="F:tRNA threonylcarbamoyladenosine dehydratase"/>
    <property type="evidence" value="ECO:0007669"/>
    <property type="project" value="TreeGrafter"/>
</dbReference>
<dbReference type="InterPro" id="IPR000594">
    <property type="entry name" value="ThiF_NAD_FAD-bd"/>
</dbReference>
<organism evidence="3 4">
    <name type="scientific">Aquipluma nitroreducens</name>
    <dbReference type="NCBI Taxonomy" id="2010828"/>
    <lineage>
        <taxon>Bacteria</taxon>
        <taxon>Pseudomonadati</taxon>
        <taxon>Bacteroidota</taxon>
        <taxon>Bacteroidia</taxon>
        <taxon>Marinilabiliales</taxon>
        <taxon>Prolixibacteraceae</taxon>
        <taxon>Aquipluma</taxon>
    </lineage>
</organism>
<dbReference type="InterPro" id="IPR035985">
    <property type="entry name" value="Ubiquitin-activating_enz"/>
</dbReference>
<dbReference type="RefSeq" id="WP_318350781.1">
    <property type="nucleotide sequence ID" value="NZ_AP018694.1"/>
</dbReference>
<dbReference type="SUPFAM" id="SSF69572">
    <property type="entry name" value="Activating enzymes of the ubiquitin-like proteins"/>
    <property type="match status" value="1"/>
</dbReference>
<evidence type="ECO:0000256" key="1">
    <source>
        <dbReference type="SAM" id="Phobius"/>
    </source>
</evidence>
<accession>A0A5K7S8F8</accession>
<keyword evidence="4" id="KW-1185">Reference proteome</keyword>
<dbReference type="PANTHER" id="PTHR43267">
    <property type="entry name" value="TRNA THREONYLCARBAMOYLADENOSINE DEHYDRATASE"/>
    <property type="match status" value="1"/>
</dbReference>
<feature type="domain" description="THIF-type NAD/FAD binding fold" evidence="2">
    <location>
        <begin position="2"/>
        <end position="224"/>
    </location>
</feature>
<keyword evidence="1" id="KW-1133">Transmembrane helix</keyword>
<dbReference type="GO" id="GO:0008641">
    <property type="term" value="F:ubiquitin-like modifier activating enzyme activity"/>
    <property type="evidence" value="ECO:0007669"/>
    <property type="project" value="InterPro"/>
</dbReference>
<dbReference type="Pfam" id="PF00899">
    <property type="entry name" value="ThiF"/>
    <property type="match status" value="1"/>
</dbReference>